<dbReference type="InterPro" id="IPR001312">
    <property type="entry name" value="Hexokinase"/>
</dbReference>
<accession>A0ABP1D4V3</accession>
<dbReference type="SUPFAM" id="SSF53067">
    <property type="entry name" value="Actin-like ATPase domain"/>
    <property type="match status" value="3"/>
</dbReference>
<dbReference type="PROSITE" id="PS51748">
    <property type="entry name" value="HEXOKINASE_2"/>
    <property type="match status" value="1"/>
</dbReference>
<keyword evidence="6" id="KW-0324">Glycolysis</keyword>
<evidence type="ECO:0000259" key="8">
    <source>
        <dbReference type="Pfam" id="PF03727"/>
    </source>
</evidence>
<dbReference type="Pfam" id="PF03727">
    <property type="entry name" value="Hexokinase_2"/>
    <property type="match status" value="2"/>
</dbReference>
<gene>
    <name evidence="9" type="ORF">GFSPODELE1_LOCUS3847</name>
</gene>
<dbReference type="Gene3D" id="1.10.287.1250">
    <property type="match status" value="1"/>
</dbReference>
<evidence type="ECO:0000256" key="1">
    <source>
        <dbReference type="ARBA" id="ARBA00009225"/>
    </source>
</evidence>
<dbReference type="PANTHER" id="PTHR19443">
    <property type="entry name" value="HEXOKINASE"/>
    <property type="match status" value="1"/>
</dbReference>
<dbReference type="InterPro" id="IPR043129">
    <property type="entry name" value="ATPase_NBD"/>
</dbReference>
<keyword evidence="3 6" id="KW-0547">Nucleotide-binding</keyword>
<dbReference type="EC" id="2.7.1.-" evidence="6"/>
<dbReference type="Pfam" id="PF00349">
    <property type="entry name" value="Hexokinase_1"/>
    <property type="match status" value="2"/>
</dbReference>
<keyword evidence="4 6" id="KW-0418">Kinase</keyword>
<evidence type="ECO:0000256" key="2">
    <source>
        <dbReference type="ARBA" id="ARBA00022679"/>
    </source>
</evidence>
<dbReference type="Gene3D" id="3.40.367.20">
    <property type="match status" value="1"/>
</dbReference>
<feature type="domain" description="Hexokinase C-terminal" evidence="8">
    <location>
        <begin position="312"/>
        <end position="439"/>
    </location>
</feature>
<dbReference type="InterPro" id="IPR022672">
    <property type="entry name" value="Hexokinase_N"/>
</dbReference>
<dbReference type="EMBL" id="OZ037945">
    <property type="protein sequence ID" value="CAL1702028.1"/>
    <property type="molecule type" value="Genomic_DNA"/>
</dbReference>
<evidence type="ECO:0000256" key="5">
    <source>
        <dbReference type="ARBA" id="ARBA00022840"/>
    </source>
</evidence>
<evidence type="ECO:0000259" key="7">
    <source>
        <dbReference type="Pfam" id="PF00349"/>
    </source>
</evidence>
<evidence type="ECO:0000256" key="4">
    <source>
        <dbReference type="ARBA" id="ARBA00022777"/>
    </source>
</evidence>
<dbReference type="PANTHER" id="PTHR19443:SF30">
    <property type="entry name" value="GLUCOKINASE-1-RELATED"/>
    <property type="match status" value="1"/>
</dbReference>
<protein>
    <recommendedName>
        <fullName evidence="6">Phosphotransferase</fullName>
        <ecNumber evidence="6">2.7.1.-</ecNumber>
    </recommendedName>
</protein>
<dbReference type="Gene3D" id="3.30.420.40">
    <property type="match status" value="1"/>
</dbReference>
<dbReference type="Proteomes" id="UP001497453">
    <property type="component" value="Chromosome 2"/>
</dbReference>
<comment type="similarity">
    <text evidence="1 6">Belongs to the hexokinase family.</text>
</comment>
<keyword evidence="5 6" id="KW-0067">ATP-binding</keyword>
<proteinExistence type="inferred from homology"/>
<evidence type="ECO:0000256" key="6">
    <source>
        <dbReference type="RuleBase" id="RU362007"/>
    </source>
</evidence>
<dbReference type="PRINTS" id="PR00475">
    <property type="entry name" value="HEXOKINASE"/>
</dbReference>
<dbReference type="InterPro" id="IPR022673">
    <property type="entry name" value="Hexokinase_C"/>
</dbReference>
<evidence type="ECO:0000313" key="9">
    <source>
        <dbReference type="EMBL" id="CAL1702028.1"/>
    </source>
</evidence>
<name>A0ABP1D4V3_9APHY</name>
<feature type="domain" description="Hexokinase N-terminal" evidence="7">
    <location>
        <begin position="138"/>
        <end position="305"/>
    </location>
</feature>
<feature type="domain" description="Hexokinase C-terminal" evidence="8">
    <location>
        <begin position="472"/>
        <end position="613"/>
    </location>
</feature>
<keyword evidence="2 6" id="KW-0808">Transferase</keyword>
<feature type="domain" description="Hexokinase N-terminal" evidence="7">
    <location>
        <begin position="19"/>
        <end position="72"/>
    </location>
</feature>
<organism evidence="9 10">
    <name type="scientific">Somion occarium</name>
    <dbReference type="NCBI Taxonomy" id="3059160"/>
    <lineage>
        <taxon>Eukaryota</taxon>
        <taxon>Fungi</taxon>
        <taxon>Dikarya</taxon>
        <taxon>Basidiomycota</taxon>
        <taxon>Agaricomycotina</taxon>
        <taxon>Agaricomycetes</taxon>
        <taxon>Polyporales</taxon>
        <taxon>Cerrenaceae</taxon>
        <taxon>Somion</taxon>
    </lineage>
</organism>
<sequence length="620" mass="67116">MAPISALIGSTEDSARQILDAIESQFQLSDDALVRITDQFLKDFRLGLSEYNHPMAMIPTFVTGVPNGSETGIKVPAGYIASIMFFALLALRYSKHLQLLATIGMYHGCTALVWGSAKQHISLHIACFRRLLCCVMPGEPHTWTFLALDLGGTNLRVCEVQLKGNHQFTLRQQKYRVSEALKTGEATALFDYLADSVDAFLTEFPSSPNSAPPDPFATGSSALDLLDTSDSSPAVPLGLTFSFPVEQTALNRGKVLTWTKGFSAKNAIGHDVVQLLQDAFDRKHLHVRCVALVNDTVGALLSRAYTAGGCILGSIFGTGTNGAYVEKVENITKLGDSPARKHGGDMVVNTEWGAFNNTRTTLPTTPYDNKLDRESINPRLQAFEKFISGMYLGEITRNIILSLIDAAPYPILFNGRASALLNKHYGLDTAVMSEIEQAWENGRDQPSSNDKLVNGSHAISNASAAHPHPSLSTPTRHFTEVDKLSPEDRSRLERIRNIVIQRFALDAADVTLRDAAIVHWTSCLVANRAAKLSGCAIAAVLVQTEKAKLGGGFVPKDEKITIGVDGSLIEHYPNFNARLRASVRTLVGEEVEARLNIGLAKDGSGVGAALCALQATKQGL</sequence>
<reference evidence="10" key="1">
    <citation type="submission" date="2024-04" db="EMBL/GenBank/DDBJ databases">
        <authorList>
            <person name="Shaw F."/>
            <person name="Minotto A."/>
        </authorList>
    </citation>
    <scope>NUCLEOTIDE SEQUENCE [LARGE SCALE GENOMIC DNA]</scope>
</reference>
<evidence type="ECO:0000313" key="10">
    <source>
        <dbReference type="Proteomes" id="UP001497453"/>
    </source>
</evidence>
<evidence type="ECO:0000256" key="3">
    <source>
        <dbReference type="ARBA" id="ARBA00022741"/>
    </source>
</evidence>
<keyword evidence="10" id="KW-1185">Reference proteome</keyword>